<dbReference type="EMBL" id="NEXJ01000038">
    <property type="protein sequence ID" value="PSN91785.1"/>
    <property type="molecule type" value="Genomic_DNA"/>
</dbReference>
<evidence type="ECO:0000313" key="1">
    <source>
        <dbReference type="EMBL" id="PSN91785.1"/>
    </source>
</evidence>
<evidence type="ECO:0000313" key="2">
    <source>
        <dbReference type="Proteomes" id="UP000240490"/>
    </source>
</evidence>
<protein>
    <submittedName>
        <fullName evidence="1">Uncharacterized protein</fullName>
    </submittedName>
</protein>
<organism evidence="1 2">
    <name type="scientific">Candidatus Marsarchaeota G2 archaeon ECH_B_SAG-M15</name>
    <dbReference type="NCBI Taxonomy" id="1978162"/>
    <lineage>
        <taxon>Archaea</taxon>
        <taxon>Candidatus Marsarchaeota</taxon>
        <taxon>Candidatus Marsarchaeota group 2</taxon>
    </lineage>
</organism>
<accession>A0A2R6AZG8</accession>
<name>A0A2R6AZG8_9ARCH</name>
<dbReference type="AlphaFoldDB" id="A0A2R6AZG8"/>
<gene>
    <name evidence="1" type="ORF">B9Q08_02270</name>
</gene>
<dbReference type="Proteomes" id="UP000240490">
    <property type="component" value="Unassembled WGS sequence"/>
</dbReference>
<reference evidence="1 2" key="1">
    <citation type="submission" date="2017-04" db="EMBL/GenBank/DDBJ databases">
        <title>Novel microbial lineages endemic to geothermal iron-oxide mats fill important gaps in the evolutionary history of Archaea.</title>
        <authorList>
            <person name="Jay Z.J."/>
            <person name="Beam J.P."/>
            <person name="Dlakic M."/>
            <person name="Rusch D.B."/>
            <person name="Kozubal M.A."/>
            <person name="Inskeep W.P."/>
        </authorList>
    </citation>
    <scope>NUCLEOTIDE SEQUENCE [LARGE SCALE GENOMIC DNA]</scope>
    <source>
        <strain evidence="1">ECH_B_SAG-M15</strain>
    </source>
</reference>
<proteinExistence type="predicted"/>
<comment type="caution">
    <text evidence="1">The sequence shown here is derived from an EMBL/GenBank/DDBJ whole genome shotgun (WGS) entry which is preliminary data.</text>
</comment>
<sequence length="104" mass="11386">MDPTTDILAFFRNLNVFVRNKKRFSQAQGDGRSPQRLWAKPLRGKTSGFFGLLFRAGRRSAAARFGTCTAVWVCVWGFGGVMGCGSWGPLPLSCVRGGFLIVVV</sequence>